<evidence type="ECO:0000256" key="1">
    <source>
        <dbReference type="SAM" id="MobiDB-lite"/>
    </source>
</evidence>
<evidence type="ECO:0000313" key="3">
    <source>
        <dbReference type="EMBL" id="MFD1547316.1"/>
    </source>
</evidence>
<dbReference type="Proteomes" id="UP001597097">
    <property type="component" value="Unassembled WGS sequence"/>
</dbReference>
<name>A0ABW4GY90_9ACTN</name>
<keyword evidence="4" id="KW-1185">Reference proteome</keyword>
<dbReference type="EMBL" id="JBHUCM010000075">
    <property type="protein sequence ID" value="MFD1547316.1"/>
    <property type="molecule type" value="Genomic_DNA"/>
</dbReference>
<comment type="caution">
    <text evidence="3">The sequence shown here is derived from an EMBL/GenBank/DDBJ whole genome shotgun (WGS) entry which is preliminary data.</text>
</comment>
<proteinExistence type="predicted"/>
<feature type="compositionally biased region" description="Polar residues" evidence="1">
    <location>
        <begin position="177"/>
        <end position="195"/>
    </location>
</feature>
<dbReference type="PROSITE" id="PS50104">
    <property type="entry name" value="TIR"/>
    <property type="match status" value="1"/>
</dbReference>
<feature type="region of interest" description="Disordered" evidence="1">
    <location>
        <begin position="165"/>
        <end position="214"/>
    </location>
</feature>
<accession>A0ABW4GY90</accession>
<gene>
    <name evidence="3" type="ORF">ACFSJ0_60530</name>
</gene>
<organism evidence="3 4">
    <name type="scientific">Nonomuraea guangzhouensis</name>
    <dbReference type="NCBI Taxonomy" id="1291555"/>
    <lineage>
        <taxon>Bacteria</taxon>
        <taxon>Bacillati</taxon>
        <taxon>Actinomycetota</taxon>
        <taxon>Actinomycetes</taxon>
        <taxon>Streptosporangiales</taxon>
        <taxon>Streptosporangiaceae</taxon>
        <taxon>Nonomuraea</taxon>
    </lineage>
</organism>
<dbReference type="InterPro" id="IPR000157">
    <property type="entry name" value="TIR_dom"/>
</dbReference>
<dbReference type="Pfam" id="PF13676">
    <property type="entry name" value="TIR_2"/>
    <property type="match status" value="1"/>
</dbReference>
<feature type="domain" description="TIR" evidence="2">
    <location>
        <begin position="1"/>
        <end position="133"/>
    </location>
</feature>
<evidence type="ECO:0000313" key="4">
    <source>
        <dbReference type="Proteomes" id="UP001597097"/>
    </source>
</evidence>
<protein>
    <submittedName>
        <fullName evidence="3">TIR domain-containing protein</fullName>
    </submittedName>
</protein>
<reference evidence="4" key="1">
    <citation type="journal article" date="2019" name="Int. J. Syst. Evol. Microbiol.">
        <title>The Global Catalogue of Microorganisms (GCM) 10K type strain sequencing project: providing services to taxonomists for standard genome sequencing and annotation.</title>
        <authorList>
            <consortium name="The Broad Institute Genomics Platform"/>
            <consortium name="The Broad Institute Genome Sequencing Center for Infectious Disease"/>
            <person name="Wu L."/>
            <person name="Ma J."/>
        </authorList>
    </citation>
    <scope>NUCLEOTIDE SEQUENCE [LARGE SCALE GENOMIC DNA]</scope>
    <source>
        <strain evidence="4">CGMCC 1.15399</strain>
    </source>
</reference>
<dbReference type="RefSeq" id="WP_219528095.1">
    <property type="nucleotide sequence ID" value="NZ_JAHKRM010000003.1"/>
</dbReference>
<sequence>MPDIFINYRTGDGENVAAYLDEKLSERFGSSTVYRATRSIELGQRFDADLIKNVRRCRILLAIIGPGWLNAMNRRGERALDATDDWVRKEIIEALEYGLVVVPVLDGAKLPRLQRQDLPEELADLADLQSAQLGSKDHAGDIARLGDFIARKLPHLTDAHAKEPLTEKPFQPGNGIGATQGNSGTIVNGTHTGSGSIYGGHHFSGPGTNYIENGQDTQINQAFGAPRNTEKEQ</sequence>
<evidence type="ECO:0000259" key="2">
    <source>
        <dbReference type="PROSITE" id="PS50104"/>
    </source>
</evidence>